<dbReference type="EC" id="1.6.99.3" evidence="4"/>
<dbReference type="InterPro" id="IPR050097">
    <property type="entry name" value="Ferredoxin-NADP_redctase_2"/>
</dbReference>
<keyword evidence="1" id="KW-0285">Flavoprotein</keyword>
<evidence type="ECO:0000259" key="3">
    <source>
        <dbReference type="Pfam" id="PF07992"/>
    </source>
</evidence>
<dbReference type="PRINTS" id="PR00469">
    <property type="entry name" value="PNDRDTASEII"/>
</dbReference>
<sequence>MCDGFFYRGKNVAVIGNGEYALHEAGALTEIAASVTILSNGEEKKIDVPENIHFSDKKIRKITGDEKVREIVFEDDSTLSIDGIFVAVGIAGSTALAKKLGVITEGNNIAVDDNMATNIPGLYCAGDCTGGLLQVSKSVYDGAKAGTEMVKFLRNNKK</sequence>
<proteinExistence type="predicted"/>
<evidence type="ECO:0000256" key="2">
    <source>
        <dbReference type="ARBA" id="ARBA00023002"/>
    </source>
</evidence>
<dbReference type="EMBL" id="VSSQ01044783">
    <property type="protein sequence ID" value="MPM98638.1"/>
    <property type="molecule type" value="Genomic_DNA"/>
</dbReference>
<gene>
    <name evidence="4" type="primary">ahpF_12</name>
    <name evidence="4" type="ORF">SDC9_145826</name>
</gene>
<dbReference type="SUPFAM" id="SSF51905">
    <property type="entry name" value="FAD/NAD(P)-binding domain"/>
    <property type="match status" value="1"/>
</dbReference>
<feature type="domain" description="FAD/NAD(P)-binding" evidence="3">
    <location>
        <begin position="10"/>
        <end position="142"/>
    </location>
</feature>
<evidence type="ECO:0000313" key="4">
    <source>
        <dbReference type="EMBL" id="MPM98638.1"/>
    </source>
</evidence>
<dbReference type="InterPro" id="IPR036188">
    <property type="entry name" value="FAD/NAD-bd_sf"/>
</dbReference>
<dbReference type="AlphaFoldDB" id="A0A645EBZ9"/>
<name>A0A645EBZ9_9ZZZZ</name>
<dbReference type="GO" id="GO:0016491">
    <property type="term" value="F:oxidoreductase activity"/>
    <property type="evidence" value="ECO:0007669"/>
    <property type="project" value="UniProtKB-KW"/>
</dbReference>
<keyword evidence="2 4" id="KW-0560">Oxidoreductase</keyword>
<evidence type="ECO:0000256" key="1">
    <source>
        <dbReference type="ARBA" id="ARBA00022630"/>
    </source>
</evidence>
<dbReference type="PRINTS" id="PR00368">
    <property type="entry name" value="FADPNR"/>
</dbReference>
<dbReference type="Pfam" id="PF07992">
    <property type="entry name" value="Pyr_redox_2"/>
    <property type="match status" value="1"/>
</dbReference>
<protein>
    <submittedName>
        <fullName evidence="4">NADH dehydrogenase</fullName>
        <ecNumber evidence="4">1.6.99.3</ecNumber>
    </submittedName>
</protein>
<comment type="caution">
    <text evidence="4">The sequence shown here is derived from an EMBL/GenBank/DDBJ whole genome shotgun (WGS) entry which is preliminary data.</text>
</comment>
<reference evidence="4" key="1">
    <citation type="submission" date="2019-08" db="EMBL/GenBank/DDBJ databases">
        <authorList>
            <person name="Kucharzyk K."/>
            <person name="Murdoch R.W."/>
            <person name="Higgins S."/>
            <person name="Loffler F."/>
        </authorList>
    </citation>
    <scope>NUCLEOTIDE SEQUENCE</scope>
</reference>
<dbReference type="InterPro" id="IPR023753">
    <property type="entry name" value="FAD/NAD-binding_dom"/>
</dbReference>
<dbReference type="Gene3D" id="3.50.50.60">
    <property type="entry name" value="FAD/NAD(P)-binding domain"/>
    <property type="match status" value="2"/>
</dbReference>
<accession>A0A645EBZ9</accession>
<dbReference type="PANTHER" id="PTHR48105">
    <property type="entry name" value="THIOREDOXIN REDUCTASE 1-RELATED-RELATED"/>
    <property type="match status" value="1"/>
</dbReference>
<organism evidence="4">
    <name type="scientific">bioreactor metagenome</name>
    <dbReference type="NCBI Taxonomy" id="1076179"/>
    <lineage>
        <taxon>unclassified sequences</taxon>
        <taxon>metagenomes</taxon>
        <taxon>ecological metagenomes</taxon>
    </lineage>
</organism>